<evidence type="ECO:0000256" key="1">
    <source>
        <dbReference type="SAM" id="SignalP"/>
    </source>
</evidence>
<proteinExistence type="predicted"/>
<accession>A0ABD4WUL6</accession>
<name>A0ABD4WUL6_PRIMG</name>
<sequence>MKKIVRAMIAVLFLGAITIPSMSSTANAAEKEDQGTFELENVNDSVLEIKLHDAEFYFNKDGNPIIKDKVNGTEKALPKTGTDKDNNPVNLEYKKTEDGFLVGAVTDNQNSIQTMSVGKCITGTAGGAITGGGTLGLAGTAAGTVTVPGIGTVGGGLIGGIAGAVGGGLTGASISCFK</sequence>
<evidence type="ECO:0000313" key="3">
    <source>
        <dbReference type="Proteomes" id="UP001213771"/>
    </source>
</evidence>
<dbReference type="Proteomes" id="UP001213771">
    <property type="component" value="Unassembled WGS sequence"/>
</dbReference>
<evidence type="ECO:0000313" key="2">
    <source>
        <dbReference type="EMBL" id="MDD9783908.1"/>
    </source>
</evidence>
<dbReference type="RefSeq" id="WP_057275026.1">
    <property type="nucleotide sequence ID" value="NZ_JARAOX010000191.1"/>
</dbReference>
<feature type="signal peptide" evidence="1">
    <location>
        <begin position="1"/>
        <end position="28"/>
    </location>
</feature>
<reference evidence="2 3" key="1">
    <citation type="submission" date="2023-02" db="EMBL/GenBank/DDBJ databases">
        <authorList>
            <person name="Olszewska D."/>
        </authorList>
    </citation>
    <scope>NUCLEOTIDE SEQUENCE [LARGE SCALE GENOMIC DNA]</scope>
    <source>
        <strain evidence="2 3">FDU301</strain>
    </source>
</reference>
<keyword evidence="1" id="KW-0732">Signal</keyword>
<comment type="caution">
    <text evidence="2">The sequence shown here is derived from an EMBL/GenBank/DDBJ whole genome shotgun (WGS) entry which is preliminary data.</text>
</comment>
<protein>
    <submittedName>
        <fullName evidence="2">Pathogenicity island protein</fullName>
    </submittedName>
</protein>
<gene>
    <name evidence="2" type="ORF">PVE99_16175</name>
</gene>
<dbReference type="AlphaFoldDB" id="A0ABD4WUL6"/>
<feature type="chain" id="PRO_5044753424" evidence="1">
    <location>
        <begin position="29"/>
        <end position="178"/>
    </location>
</feature>
<dbReference type="EMBL" id="JARAOX010000191">
    <property type="protein sequence ID" value="MDD9783908.1"/>
    <property type="molecule type" value="Genomic_DNA"/>
</dbReference>
<organism evidence="2 3">
    <name type="scientific">Priestia megaterium</name>
    <name type="common">Bacillus megaterium</name>
    <dbReference type="NCBI Taxonomy" id="1404"/>
    <lineage>
        <taxon>Bacteria</taxon>
        <taxon>Bacillati</taxon>
        <taxon>Bacillota</taxon>
        <taxon>Bacilli</taxon>
        <taxon>Bacillales</taxon>
        <taxon>Bacillaceae</taxon>
        <taxon>Priestia</taxon>
    </lineage>
</organism>